<dbReference type="AlphaFoldDB" id="A0A4V2H8X8"/>
<organism evidence="2">
    <name type="scientific">Liphistius thaleban</name>
    <dbReference type="NCBI Taxonomy" id="1905330"/>
    <lineage>
        <taxon>Eukaryota</taxon>
        <taxon>Metazoa</taxon>
        <taxon>Ecdysozoa</taxon>
        <taxon>Arthropoda</taxon>
        <taxon>Chelicerata</taxon>
        <taxon>Arachnida</taxon>
        <taxon>Araneae</taxon>
        <taxon>Mesothelae</taxon>
        <taxon>Liphistiidae</taxon>
        <taxon>Liphistius</taxon>
    </lineage>
</organism>
<feature type="chain" id="PRO_5036360133" evidence="1">
    <location>
        <begin position="26"/>
        <end position="87"/>
    </location>
</feature>
<evidence type="ECO:0000256" key="1">
    <source>
        <dbReference type="SAM" id="SignalP"/>
    </source>
</evidence>
<protein>
    <submittedName>
        <fullName evidence="2">U14-Liphistoxin-Lth1a_1</fullName>
    </submittedName>
</protein>
<feature type="signal peptide" evidence="1">
    <location>
        <begin position="1"/>
        <end position="25"/>
    </location>
</feature>
<keyword evidence="1" id="KW-0732">Signal</keyword>
<reference evidence="2" key="2">
    <citation type="submission" date="2019-05" db="EMBL/GenBank/DDBJ databases">
        <title>Unravelling the molecular evolution of spider venoms.</title>
        <authorList>
            <person name="Pineda S."/>
        </authorList>
    </citation>
    <scope>NUCLEOTIDE SEQUENCE</scope>
</reference>
<dbReference type="PANTHER" id="PTHR13077">
    <property type="entry name" value="SELENOPROTEIN F"/>
    <property type="match status" value="1"/>
</dbReference>
<proteinExistence type="predicted"/>
<accession>A0A4V2H8X8</accession>
<evidence type="ECO:0000313" key="2">
    <source>
        <dbReference type="EMBL" id="SNX33799.1"/>
    </source>
</evidence>
<reference evidence="2" key="1">
    <citation type="submission" date="2017-05" db="EMBL/GenBank/DDBJ databases">
        <authorList>
            <person name="QRISCLOUD D."/>
        </authorList>
    </citation>
    <scope>NUCLEOTIDE SEQUENCE</scope>
</reference>
<dbReference type="InterPro" id="IPR039992">
    <property type="entry name" value="Sep15_SelM"/>
</dbReference>
<dbReference type="PANTHER" id="PTHR13077:SF6">
    <property type="entry name" value="SELENOPROTEIN F"/>
    <property type="match status" value="1"/>
</dbReference>
<dbReference type="EMBL" id="HAHN01000233">
    <property type="protein sequence ID" value="SNX34851.1"/>
    <property type="molecule type" value="Transcribed_RNA"/>
</dbReference>
<dbReference type="EMBL" id="HAHN01000124">
    <property type="protein sequence ID" value="SNX33799.1"/>
    <property type="molecule type" value="Transcribed_RNA"/>
</dbReference>
<dbReference type="GO" id="GO:0005788">
    <property type="term" value="C:endoplasmic reticulum lumen"/>
    <property type="evidence" value="ECO:0007669"/>
    <property type="project" value="TreeGrafter"/>
</dbReference>
<sequence>MLNKAIGFVNELLLSLSVLVNVAQCSLSAEDCLQLGMRRTDLHCNWCEKLAQFDLDVLNESCLQCCGVSAAKDPVKKYPQARLEVCG</sequence>
<dbReference type="GO" id="GO:0016491">
    <property type="term" value="F:oxidoreductase activity"/>
    <property type="evidence" value="ECO:0007669"/>
    <property type="project" value="TreeGrafter"/>
</dbReference>
<name>A0A4V2H8X8_9ARAC</name>